<evidence type="ECO:0000256" key="2">
    <source>
        <dbReference type="ARBA" id="ARBA00008778"/>
    </source>
</evidence>
<dbReference type="Gene3D" id="2.30.29.30">
    <property type="entry name" value="Pleckstrin-homology domain (PH domain)/Phosphotyrosine-binding domain (PTB)"/>
    <property type="match status" value="1"/>
</dbReference>
<keyword evidence="5" id="KW-0866">Nonsense-mediated mRNA decay</keyword>
<dbReference type="GO" id="GO:0008047">
    <property type="term" value="F:enzyme activator activity"/>
    <property type="evidence" value="ECO:0007669"/>
    <property type="project" value="InterPro"/>
</dbReference>
<dbReference type="Gene3D" id="6.10.140.2030">
    <property type="match status" value="1"/>
</dbReference>
<keyword evidence="8" id="KW-1185">Reference proteome</keyword>
<proteinExistence type="inferred from homology"/>
<dbReference type="GO" id="GO:0006397">
    <property type="term" value="P:mRNA processing"/>
    <property type="evidence" value="ECO:0007669"/>
    <property type="project" value="UniProtKB-KW"/>
</dbReference>
<protein>
    <submittedName>
        <fullName evidence="7">CLUMA_CG013092, isoform A</fullName>
    </submittedName>
</protein>
<dbReference type="PANTHER" id="PTHR16290:SF0">
    <property type="entry name" value="DECAPPING PROTEIN 1, ISOFORM A"/>
    <property type="match status" value="1"/>
</dbReference>
<dbReference type="GO" id="GO:0000932">
    <property type="term" value="C:P-body"/>
    <property type="evidence" value="ECO:0007669"/>
    <property type="project" value="TreeGrafter"/>
</dbReference>
<keyword evidence="4" id="KW-0507">mRNA processing</keyword>
<comment type="similarity">
    <text evidence="2">Belongs to the DCP1 family.</text>
</comment>
<dbReference type="AlphaFoldDB" id="A0A1J1IHV5"/>
<dbReference type="InterPro" id="IPR031953">
    <property type="entry name" value="mRNA_decap_C"/>
</dbReference>
<dbReference type="InterPro" id="IPR011993">
    <property type="entry name" value="PH-like_dom_sf"/>
</dbReference>
<gene>
    <name evidence="7" type="ORF">CLUMA_CG013092</name>
</gene>
<sequence length="403" mass="45341">MSEESAKLRMNLVAIQNADPYAKKILDSSPHVAFYKFVNSEWEKSEIEGSFFVYSRVAEPLNSIFINNRLNTNSLVEPITKQIELQSQPPFLLYRNQRSAISGFWFYCKEDCVRVHSLLENLIKKCNNAKPSDNNGNNHSSTLHQQQFNKQQFEIARNGAQNKDVDIFSMLSKAQEDFNNAGTSVPDKNVGPQLNQAFAGMQLSNNVPQQHQPLMKQLSTTMPDITSPNVVSFFAAAQQPNGFVKPDGSLIQSQINKPIVVNHAIVPPVQTLDEIEKQHRVSASPTQPHLIKSDFNNLLNSVAQQQKQSISPQPVKLQQPGAFQQQANSNKPTLITPAMFQVSNNIVEEKPLAPVPIQSNIRPEPLTQNQLLQALNYMLETDPEFIRKIHEAYVKSFNKIVSL</sequence>
<evidence type="ECO:0000259" key="6">
    <source>
        <dbReference type="Pfam" id="PF16741"/>
    </source>
</evidence>
<reference evidence="7 8" key="1">
    <citation type="submission" date="2015-04" db="EMBL/GenBank/DDBJ databases">
        <authorList>
            <person name="Syromyatnikov M.Y."/>
            <person name="Popov V.N."/>
        </authorList>
    </citation>
    <scope>NUCLEOTIDE SEQUENCE [LARGE SCALE GENOMIC DNA]</scope>
</reference>
<dbReference type="SUPFAM" id="SSF50729">
    <property type="entry name" value="PH domain-like"/>
    <property type="match status" value="1"/>
</dbReference>
<dbReference type="STRING" id="568069.A0A1J1IHV5"/>
<dbReference type="PANTHER" id="PTHR16290">
    <property type="entry name" value="TRANSCRIPTION FACTOR SMIF DECAPPING ENZYME DCP1"/>
    <property type="match status" value="1"/>
</dbReference>
<evidence type="ECO:0000256" key="5">
    <source>
        <dbReference type="ARBA" id="ARBA00023161"/>
    </source>
</evidence>
<dbReference type="EMBL" id="CVRI01000053">
    <property type="protein sequence ID" value="CRK99784.1"/>
    <property type="molecule type" value="Genomic_DNA"/>
</dbReference>
<dbReference type="Pfam" id="PF06058">
    <property type="entry name" value="DCP1"/>
    <property type="match status" value="1"/>
</dbReference>
<dbReference type="GO" id="GO:0000184">
    <property type="term" value="P:nuclear-transcribed mRNA catabolic process, nonsense-mediated decay"/>
    <property type="evidence" value="ECO:0007669"/>
    <property type="project" value="UniProtKB-KW"/>
</dbReference>
<dbReference type="Pfam" id="PF16741">
    <property type="entry name" value="mRNA_decap_C"/>
    <property type="match status" value="1"/>
</dbReference>
<keyword evidence="3" id="KW-0963">Cytoplasm</keyword>
<organism evidence="7 8">
    <name type="scientific">Clunio marinus</name>
    <dbReference type="NCBI Taxonomy" id="568069"/>
    <lineage>
        <taxon>Eukaryota</taxon>
        <taxon>Metazoa</taxon>
        <taxon>Ecdysozoa</taxon>
        <taxon>Arthropoda</taxon>
        <taxon>Hexapoda</taxon>
        <taxon>Insecta</taxon>
        <taxon>Pterygota</taxon>
        <taxon>Neoptera</taxon>
        <taxon>Endopterygota</taxon>
        <taxon>Diptera</taxon>
        <taxon>Nematocera</taxon>
        <taxon>Chironomoidea</taxon>
        <taxon>Chironomidae</taxon>
        <taxon>Clunio</taxon>
    </lineage>
</organism>
<dbReference type="CDD" id="cd09804">
    <property type="entry name" value="Dcp1"/>
    <property type="match status" value="1"/>
</dbReference>
<evidence type="ECO:0000313" key="7">
    <source>
        <dbReference type="EMBL" id="CRK99784.1"/>
    </source>
</evidence>
<name>A0A1J1IHV5_9DIPT</name>
<dbReference type="OrthoDB" id="440673at2759"/>
<dbReference type="GO" id="GO:0000290">
    <property type="term" value="P:deadenylation-dependent decapping of nuclear-transcribed mRNA"/>
    <property type="evidence" value="ECO:0007669"/>
    <property type="project" value="InterPro"/>
</dbReference>
<dbReference type="GO" id="GO:0003729">
    <property type="term" value="F:mRNA binding"/>
    <property type="evidence" value="ECO:0007669"/>
    <property type="project" value="TreeGrafter"/>
</dbReference>
<dbReference type="InterPro" id="IPR010334">
    <property type="entry name" value="Dcp1"/>
</dbReference>
<dbReference type="Proteomes" id="UP000183832">
    <property type="component" value="Unassembled WGS sequence"/>
</dbReference>
<dbReference type="GO" id="GO:0031087">
    <property type="term" value="P:deadenylation-independent decapping of nuclear-transcribed mRNA"/>
    <property type="evidence" value="ECO:0007669"/>
    <property type="project" value="TreeGrafter"/>
</dbReference>
<evidence type="ECO:0000256" key="4">
    <source>
        <dbReference type="ARBA" id="ARBA00022664"/>
    </source>
</evidence>
<evidence type="ECO:0000313" key="8">
    <source>
        <dbReference type="Proteomes" id="UP000183832"/>
    </source>
</evidence>
<accession>A0A1J1IHV5</accession>
<evidence type="ECO:0000256" key="1">
    <source>
        <dbReference type="ARBA" id="ARBA00004496"/>
    </source>
</evidence>
<comment type="subcellular location">
    <subcellularLocation>
        <location evidence="1">Cytoplasm</location>
    </subcellularLocation>
</comment>
<evidence type="ECO:0000256" key="3">
    <source>
        <dbReference type="ARBA" id="ARBA00022490"/>
    </source>
</evidence>
<feature type="domain" description="mRNA-decapping enzyme C-terminal" evidence="6">
    <location>
        <begin position="364"/>
        <end position="399"/>
    </location>
</feature>